<evidence type="ECO:0000313" key="2">
    <source>
        <dbReference type="EMBL" id="KAK2089391.1"/>
    </source>
</evidence>
<keyword evidence="3" id="KW-1185">Reference proteome</keyword>
<feature type="region of interest" description="Disordered" evidence="1">
    <location>
        <begin position="246"/>
        <end position="282"/>
    </location>
</feature>
<dbReference type="Proteomes" id="UP001266305">
    <property type="component" value="Unassembled WGS sequence"/>
</dbReference>
<name>A0ABQ9TXT4_SAGOE</name>
<evidence type="ECO:0000256" key="1">
    <source>
        <dbReference type="SAM" id="MobiDB-lite"/>
    </source>
</evidence>
<gene>
    <name evidence="2" type="ORF">P7K49_032057</name>
</gene>
<organism evidence="2 3">
    <name type="scientific">Saguinus oedipus</name>
    <name type="common">Cotton-top tamarin</name>
    <name type="synonym">Oedipomidas oedipus</name>
    <dbReference type="NCBI Taxonomy" id="9490"/>
    <lineage>
        <taxon>Eukaryota</taxon>
        <taxon>Metazoa</taxon>
        <taxon>Chordata</taxon>
        <taxon>Craniata</taxon>
        <taxon>Vertebrata</taxon>
        <taxon>Euteleostomi</taxon>
        <taxon>Mammalia</taxon>
        <taxon>Eutheria</taxon>
        <taxon>Euarchontoglires</taxon>
        <taxon>Primates</taxon>
        <taxon>Haplorrhini</taxon>
        <taxon>Platyrrhini</taxon>
        <taxon>Cebidae</taxon>
        <taxon>Callitrichinae</taxon>
        <taxon>Saguinus</taxon>
    </lineage>
</organism>
<dbReference type="EMBL" id="JASSZA010000018">
    <property type="protein sequence ID" value="KAK2089391.1"/>
    <property type="molecule type" value="Genomic_DNA"/>
</dbReference>
<feature type="region of interest" description="Disordered" evidence="1">
    <location>
        <begin position="20"/>
        <end position="47"/>
    </location>
</feature>
<feature type="compositionally biased region" description="Polar residues" evidence="1">
    <location>
        <begin position="247"/>
        <end position="259"/>
    </location>
</feature>
<proteinExistence type="predicted"/>
<reference evidence="2 3" key="1">
    <citation type="submission" date="2023-05" db="EMBL/GenBank/DDBJ databases">
        <title>B98-5 Cell Line De Novo Hybrid Assembly: An Optical Mapping Approach.</title>
        <authorList>
            <person name="Kananen K."/>
            <person name="Auerbach J.A."/>
            <person name="Kautto E."/>
            <person name="Blachly J.S."/>
        </authorList>
    </citation>
    <scope>NUCLEOTIDE SEQUENCE [LARGE SCALE GENOMIC DNA]</scope>
    <source>
        <strain evidence="2">B95-8</strain>
        <tissue evidence="2">Cell line</tissue>
    </source>
</reference>
<accession>A0ABQ9TXT4</accession>
<comment type="caution">
    <text evidence="2">The sequence shown here is derived from an EMBL/GenBank/DDBJ whole genome shotgun (WGS) entry which is preliminary data.</text>
</comment>
<evidence type="ECO:0000313" key="3">
    <source>
        <dbReference type="Proteomes" id="UP001266305"/>
    </source>
</evidence>
<sequence>MGPEPCPSHLIRNPMEGAAPLQMGRVPTSRSHPRSSSSLGKREGGLKEVQRSRALTFDVSLMQPRVRDHLWHRLRLAPPRKLLDRAYAPAWVWLSPAGAFITCPSRGDHYRMCEEIIRSEKVALHSAEVRGGVPAPSPIGRVLTDVKESSIMSTLTFLSPSLFKKEDRHNTPQIKLLQGPLVLRHIKPKADGYGTEYATWKANWTQEKSCQEFSRPLEPEIVLLTASPRFSVVFLWSNNPAPHHTKWNLQPHGTRTLSTPFDPECHGKSSPSSNVKSAHLTV</sequence>
<protein>
    <submittedName>
        <fullName evidence="2">Uncharacterized protein</fullName>
    </submittedName>
</protein>